<dbReference type="AlphaFoldDB" id="A0A0F6QVF3"/>
<gene>
    <name evidence="1" type="ORF">UL81_01770</name>
</gene>
<organism evidence="1 2">
    <name type="scientific">Corynebacterium camporealensis</name>
    <dbReference type="NCBI Taxonomy" id="161896"/>
    <lineage>
        <taxon>Bacteria</taxon>
        <taxon>Bacillati</taxon>
        <taxon>Actinomycetota</taxon>
        <taxon>Actinomycetes</taxon>
        <taxon>Mycobacteriales</taxon>
        <taxon>Corynebacteriaceae</taxon>
        <taxon>Corynebacterium</taxon>
    </lineage>
</organism>
<proteinExistence type="predicted"/>
<dbReference type="STRING" id="161896.UL81_01770"/>
<dbReference type="OrthoDB" id="4415055at2"/>
<dbReference type="RefSeq" id="WP_035107001.1">
    <property type="nucleotide sequence ID" value="NZ_CP011311.1"/>
</dbReference>
<evidence type="ECO:0000313" key="2">
    <source>
        <dbReference type="Proteomes" id="UP000033566"/>
    </source>
</evidence>
<evidence type="ECO:0000313" key="1">
    <source>
        <dbReference type="EMBL" id="AKE38335.1"/>
    </source>
</evidence>
<dbReference type="Proteomes" id="UP000033566">
    <property type="component" value="Chromosome"/>
</dbReference>
<dbReference type="HOGENOM" id="CLU_090942_0_0_11"/>
<name>A0A0F6QVF3_9CORY</name>
<accession>A0A0F6QVF3</accession>
<reference evidence="1 2" key="1">
    <citation type="journal article" date="2015" name="Genome Announc.">
        <title>Complete Genome Sequence of Corynebacterium camporealensis DSM 44610, Isolated from the Milk of a Manchega Sheep with Subclinical Mastitis.</title>
        <authorList>
            <person name="Ruckert C."/>
            <person name="Albersmeier A."/>
            <person name="Winkler A."/>
            <person name="Tauch A."/>
        </authorList>
    </citation>
    <scope>NUCLEOTIDE SEQUENCE [LARGE SCALE GENOMIC DNA]</scope>
    <source>
        <strain evidence="1 2">DSM 44610</strain>
    </source>
</reference>
<dbReference type="KEGG" id="ccj:UL81_01770"/>
<keyword evidence="2" id="KW-1185">Reference proteome</keyword>
<sequence length="232" mass="25703">MQDPTRIDKTLAALRDAWEGQPDLELGTIVAMLANQGIGWGSPDEQTRAALEAMSYTHPPLLPMDDSGRVVGRWLLAGEKQRVTIDDSHVIVRRPGPDGQRQPVVWEYLSLRPTGPGRTLVITDAEGFEHRLGVVRSLTRLADAGSPEGLKKKAIGDRALIIRVADGLFLLDHRLHYFRQLRRELVHEVFAWEQIEQCRPGADLVVALKGGEKRTFAAVEEVLVAEAAPATR</sequence>
<protein>
    <submittedName>
        <fullName evidence="1">Uncharacterized protein</fullName>
    </submittedName>
</protein>
<dbReference type="EMBL" id="CP011311">
    <property type="protein sequence ID" value="AKE38335.1"/>
    <property type="molecule type" value="Genomic_DNA"/>
</dbReference>
<dbReference type="PATRIC" id="fig|161896.4.peg.347"/>